<accession>A0A174CQ96</accession>
<feature type="domain" description="Tyr recombinase" evidence="7">
    <location>
        <begin position="106"/>
        <end position="282"/>
    </location>
</feature>
<sequence>METEMNADMMLEEYRRYLIYNEKSKSTVSKYVRDAGKFLDFLQTCGGTEDKITKENAMHYKTELMGRYKPSSVNSFLTALNSFLTFYDRQECRVRLLKIQKRVFTDQNRELTREEYIRLVEAAQNEKKDRLALVMETICGTGIRISELRNITAESLQRGYASVSCKGKERIILIPLKLKDKLKDYCINNDIQSGSIFITRTGKPIDRSNVWTEMNKICERAGISHEKVFPHNMRHLFARTYYGKQKDIVHLADILGHSSIETTRIYTMTSSWEYERQLNEMGLII</sequence>
<dbReference type="InterPro" id="IPR004107">
    <property type="entry name" value="Integrase_SAM-like_N"/>
</dbReference>
<keyword evidence="5" id="KW-0233">DNA recombination</keyword>
<dbReference type="Proteomes" id="UP000095651">
    <property type="component" value="Unassembled WGS sequence"/>
</dbReference>
<evidence type="ECO:0000259" key="7">
    <source>
        <dbReference type="PROSITE" id="PS51898"/>
    </source>
</evidence>
<dbReference type="Pfam" id="PF00589">
    <property type="entry name" value="Phage_integrase"/>
    <property type="match status" value="1"/>
</dbReference>
<evidence type="ECO:0000256" key="3">
    <source>
        <dbReference type="ARBA" id="ARBA00022908"/>
    </source>
</evidence>
<evidence type="ECO:0000256" key="2">
    <source>
        <dbReference type="ARBA" id="ARBA00008857"/>
    </source>
</evidence>
<reference evidence="9 10" key="1">
    <citation type="submission" date="2015-09" db="EMBL/GenBank/DDBJ databases">
        <authorList>
            <consortium name="Pathogen Informatics"/>
        </authorList>
    </citation>
    <scope>NUCLEOTIDE SEQUENCE [LARGE SCALE GENOMIC DNA]</scope>
    <source>
        <strain evidence="9 10">2789STDY5608850</strain>
    </source>
</reference>
<evidence type="ECO:0000313" key="9">
    <source>
        <dbReference type="EMBL" id="CUO15721.1"/>
    </source>
</evidence>
<gene>
    <name evidence="9" type="primary">xerD_3</name>
    <name evidence="9" type="ORF">ERS852407_02007</name>
</gene>
<protein>
    <submittedName>
        <fullName evidence="9">Site-specific recombinase XerD</fullName>
    </submittedName>
</protein>
<dbReference type="RefSeq" id="WP_055654663.1">
    <property type="nucleotide sequence ID" value="NZ_CABIXC010000004.1"/>
</dbReference>
<evidence type="ECO:0000256" key="4">
    <source>
        <dbReference type="ARBA" id="ARBA00023125"/>
    </source>
</evidence>
<dbReference type="GO" id="GO:0006310">
    <property type="term" value="P:DNA recombination"/>
    <property type="evidence" value="ECO:0007669"/>
    <property type="project" value="UniProtKB-KW"/>
</dbReference>
<dbReference type="PANTHER" id="PTHR30349">
    <property type="entry name" value="PHAGE INTEGRASE-RELATED"/>
    <property type="match status" value="1"/>
</dbReference>
<evidence type="ECO:0000256" key="6">
    <source>
        <dbReference type="PROSITE-ProRule" id="PRU01248"/>
    </source>
</evidence>
<dbReference type="AlphaFoldDB" id="A0A174CQ96"/>
<proteinExistence type="inferred from homology"/>
<dbReference type="GO" id="GO:0003677">
    <property type="term" value="F:DNA binding"/>
    <property type="evidence" value="ECO:0007669"/>
    <property type="project" value="UniProtKB-UniRule"/>
</dbReference>
<dbReference type="GO" id="GO:0015074">
    <property type="term" value="P:DNA integration"/>
    <property type="evidence" value="ECO:0007669"/>
    <property type="project" value="UniProtKB-KW"/>
</dbReference>
<evidence type="ECO:0000259" key="8">
    <source>
        <dbReference type="PROSITE" id="PS51900"/>
    </source>
</evidence>
<dbReference type="PANTHER" id="PTHR30349:SF89">
    <property type="entry name" value="INTEGRASE_RECOMBINASE"/>
    <property type="match status" value="1"/>
</dbReference>
<dbReference type="Gene3D" id="1.10.150.130">
    <property type="match status" value="1"/>
</dbReference>
<dbReference type="PROSITE" id="PS51898">
    <property type="entry name" value="TYR_RECOMBINASE"/>
    <property type="match status" value="1"/>
</dbReference>
<dbReference type="InterPro" id="IPR011010">
    <property type="entry name" value="DNA_brk_join_enz"/>
</dbReference>
<dbReference type="InterPro" id="IPR050090">
    <property type="entry name" value="Tyrosine_recombinase_XerCD"/>
</dbReference>
<dbReference type="InterPro" id="IPR002104">
    <property type="entry name" value="Integrase_catalytic"/>
</dbReference>
<evidence type="ECO:0000256" key="5">
    <source>
        <dbReference type="ARBA" id="ARBA00023172"/>
    </source>
</evidence>
<dbReference type="PROSITE" id="PS51900">
    <property type="entry name" value="CB"/>
    <property type="match status" value="1"/>
</dbReference>
<dbReference type="InterPro" id="IPR010998">
    <property type="entry name" value="Integrase_recombinase_N"/>
</dbReference>
<dbReference type="InterPro" id="IPR013762">
    <property type="entry name" value="Integrase-like_cat_sf"/>
</dbReference>
<comment type="similarity">
    <text evidence="2">Belongs to the 'phage' integrase family.</text>
</comment>
<evidence type="ECO:0000313" key="10">
    <source>
        <dbReference type="Proteomes" id="UP000095651"/>
    </source>
</evidence>
<dbReference type="EMBL" id="CYZE01000004">
    <property type="protein sequence ID" value="CUO15721.1"/>
    <property type="molecule type" value="Genomic_DNA"/>
</dbReference>
<dbReference type="Pfam" id="PF02899">
    <property type="entry name" value="Phage_int_SAM_1"/>
    <property type="match status" value="1"/>
</dbReference>
<evidence type="ECO:0000256" key="1">
    <source>
        <dbReference type="ARBA" id="ARBA00003283"/>
    </source>
</evidence>
<comment type="function">
    <text evidence="1">Site-specific tyrosine recombinase, which acts by catalyzing the cutting and rejoining of the recombining DNA molecules.</text>
</comment>
<keyword evidence="4 6" id="KW-0238">DNA-binding</keyword>
<dbReference type="Gene3D" id="1.10.443.10">
    <property type="entry name" value="Intergrase catalytic core"/>
    <property type="match status" value="1"/>
</dbReference>
<dbReference type="SUPFAM" id="SSF56349">
    <property type="entry name" value="DNA breaking-rejoining enzymes"/>
    <property type="match status" value="1"/>
</dbReference>
<organism evidence="9 10">
    <name type="scientific">Hungatella hathewayi</name>
    <dbReference type="NCBI Taxonomy" id="154046"/>
    <lineage>
        <taxon>Bacteria</taxon>
        <taxon>Bacillati</taxon>
        <taxon>Bacillota</taxon>
        <taxon>Clostridia</taxon>
        <taxon>Lachnospirales</taxon>
        <taxon>Lachnospiraceae</taxon>
        <taxon>Hungatella</taxon>
    </lineage>
</organism>
<keyword evidence="3" id="KW-0229">DNA integration</keyword>
<dbReference type="InterPro" id="IPR044068">
    <property type="entry name" value="CB"/>
</dbReference>
<name>A0A174CQ96_9FIRM</name>
<feature type="domain" description="Core-binding (CB)" evidence="8">
    <location>
        <begin position="8"/>
        <end position="88"/>
    </location>
</feature>